<reference evidence="3" key="1">
    <citation type="submission" date="2016-10" db="EMBL/GenBank/DDBJ databases">
        <authorList>
            <person name="Varghese N."/>
            <person name="Submissions S."/>
        </authorList>
    </citation>
    <scope>NUCLEOTIDE SEQUENCE [LARGE SCALE GENOMIC DNA]</scope>
    <source>
        <strain evidence="3">CGMCC 4.3530</strain>
    </source>
</reference>
<evidence type="ECO:0000313" key="2">
    <source>
        <dbReference type="EMBL" id="SDX11606.1"/>
    </source>
</evidence>
<proteinExistence type="predicted"/>
<feature type="compositionally biased region" description="Acidic residues" evidence="1">
    <location>
        <begin position="430"/>
        <end position="443"/>
    </location>
</feature>
<protein>
    <submittedName>
        <fullName evidence="2">Uncharacterized protein</fullName>
    </submittedName>
</protein>
<feature type="region of interest" description="Disordered" evidence="1">
    <location>
        <begin position="616"/>
        <end position="731"/>
    </location>
</feature>
<dbReference type="OrthoDB" id="3686767at2"/>
<dbReference type="RefSeq" id="WP_143060915.1">
    <property type="nucleotide sequence ID" value="NZ_FNOK01000007.1"/>
</dbReference>
<name>A0A1H2Z2K6_9PSEU</name>
<accession>A0A1H2Z2K6</accession>
<gene>
    <name evidence="2" type="ORF">SAMN05216215_1007251</name>
</gene>
<organism evidence="2 3">
    <name type="scientific">Saccharopolyspora shandongensis</name>
    <dbReference type="NCBI Taxonomy" id="418495"/>
    <lineage>
        <taxon>Bacteria</taxon>
        <taxon>Bacillati</taxon>
        <taxon>Actinomycetota</taxon>
        <taxon>Actinomycetes</taxon>
        <taxon>Pseudonocardiales</taxon>
        <taxon>Pseudonocardiaceae</taxon>
        <taxon>Saccharopolyspora</taxon>
    </lineage>
</organism>
<dbReference type="EMBL" id="FNOK01000007">
    <property type="protein sequence ID" value="SDX11606.1"/>
    <property type="molecule type" value="Genomic_DNA"/>
</dbReference>
<feature type="compositionally biased region" description="Polar residues" evidence="1">
    <location>
        <begin position="523"/>
        <end position="536"/>
    </location>
</feature>
<evidence type="ECO:0000313" key="3">
    <source>
        <dbReference type="Proteomes" id="UP000199529"/>
    </source>
</evidence>
<feature type="compositionally biased region" description="Low complexity" evidence="1">
    <location>
        <begin position="475"/>
        <end position="494"/>
    </location>
</feature>
<dbReference type="Proteomes" id="UP000199529">
    <property type="component" value="Unassembled WGS sequence"/>
</dbReference>
<dbReference type="STRING" id="418495.SAMN05216215_1007251"/>
<feature type="compositionally biased region" description="Polar residues" evidence="1">
    <location>
        <begin position="448"/>
        <end position="464"/>
    </location>
</feature>
<evidence type="ECO:0000256" key="1">
    <source>
        <dbReference type="SAM" id="MobiDB-lite"/>
    </source>
</evidence>
<feature type="compositionally biased region" description="Low complexity" evidence="1">
    <location>
        <begin position="362"/>
        <end position="383"/>
    </location>
</feature>
<dbReference type="AlphaFoldDB" id="A0A1H2Z2K6"/>
<feature type="region of interest" description="Disordered" evidence="1">
    <location>
        <begin position="362"/>
        <end position="602"/>
    </location>
</feature>
<feature type="compositionally biased region" description="Basic and acidic residues" evidence="1">
    <location>
        <begin position="384"/>
        <end position="411"/>
    </location>
</feature>
<keyword evidence="3" id="KW-1185">Reference proteome</keyword>
<sequence>MSAAWEQALQALVPSHFKVADRDAFAGNDSPSWIATVDYLQQARAGNRLLGDKMPGDPANTWDVYLKFKYESSKALTVGADQGAQGWNWGYLYIGVNLDYSQFGAGSTWSQILAQGKEILDPVATIAPFENTAGNQVVASQPSVDFYIKQLQDTQTAINQWAADFEAQAKSVGSGQGFSGEAAKTYQSKLEDAVKKLRRFGEDVANPRMIAELQKAKDALSQYALQLLSAFTAWRPDLENKEAFSLSSPRMAVAEALRSMNLMMTYSSVGEVREITAGGTNVSVESEEFKKKLDRAAKDLWNSDFVQKLDAPAAQAMGTANGKFEHIPRGFPNVRLGQITATYQPTSGGGADDDFKKKLQQMQEENQKLQQDNLKQQGDFQKQQQDDYKQQQEDLDKQKQDELEKQNELNKTDLTPDENGLGGDKKPGDDTDPPDLDNLDEVEDQNKELTQNLTEGNGNGTNSLNEDKNVPPPSFLTGSGSLGLGNNNPLGGTTYDPNNPGGQSSVFNPDGSVARGPDGTPLTVPNGSKINANGTITKPDGTLLTGPDGKPIKVDPDSAIRPNQMLRNPDGTFATGPDGRPLYGPYGSSVNPHGQVLDPKGNLVLGPNGKFLGAVDPSGGPFKNKIPLNSPFGTKTVGPTGPPEIGDPTKRSTANSSALDDALRKQSTPVTETGPKGRGSGANGQSPVMPPPMGGGGAPGGQEKERQRNTWLTEDPEKWGSQGGFTTAIGR</sequence>
<feature type="compositionally biased region" description="Polar residues" evidence="1">
    <location>
        <begin position="495"/>
        <end position="507"/>
    </location>
</feature>